<reference evidence="1 2" key="1">
    <citation type="journal article" date="2018" name="Sci. Rep.">
        <title>Characterisation of pathogen-specific regions and novel effector candidates in Fusarium oxysporum f. sp. cepae.</title>
        <authorList>
            <person name="Armitage A.D."/>
            <person name="Taylor A."/>
            <person name="Sobczyk M.K."/>
            <person name="Baxter L."/>
            <person name="Greenfield B.P."/>
            <person name="Bates H.J."/>
            <person name="Wilson F."/>
            <person name="Jackson A.C."/>
            <person name="Ott S."/>
            <person name="Harrison R.J."/>
            <person name="Clarkson J.P."/>
        </authorList>
    </citation>
    <scope>NUCLEOTIDE SEQUENCE [LARGE SCALE GENOMIC DNA]</scope>
    <source>
        <strain evidence="1 2">Fp_A8</strain>
    </source>
</reference>
<protein>
    <submittedName>
        <fullName evidence="1">Uncharacterized protein</fullName>
    </submittedName>
</protein>
<comment type="caution">
    <text evidence="1">The sequence shown here is derived from an EMBL/GenBank/DDBJ whole genome shotgun (WGS) entry which is preliminary data.</text>
</comment>
<accession>A0A420SFY9</accession>
<name>A0A420SFY9_GIBIN</name>
<organism evidence="1 2">
    <name type="scientific">Gibberella intermedia</name>
    <name type="common">Bulb rot disease fungus</name>
    <name type="synonym">Fusarium proliferatum</name>
    <dbReference type="NCBI Taxonomy" id="948311"/>
    <lineage>
        <taxon>Eukaryota</taxon>
        <taxon>Fungi</taxon>
        <taxon>Dikarya</taxon>
        <taxon>Ascomycota</taxon>
        <taxon>Pezizomycotina</taxon>
        <taxon>Sordariomycetes</taxon>
        <taxon>Hypocreomycetidae</taxon>
        <taxon>Hypocreales</taxon>
        <taxon>Nectriaceae</taxon>
        <taxon>Fusarium</taxon>
        <taxon>Fusarium fujikuroi species complex</taxon>
    </lineage>
</organism>
<sequence length="135" mass="15110">MFEGTAIVNDDVAIEVPIDILQLPPANRPTIAPPPGVASLGLNMVNKLPASSLKLIPIYKAILLRNSERDYRQRANGLYIFEEVNFELSKHKYKMPSVKVDEVATRIGIGMSSQEHDPAPSYIFDHPFPEQRARL</sequence>
<proteinExistence type="predicted"/>
<dbReference type="AlphaFoldDB" id="A0A420SFY9"/>
<dbReference type="EMBL" id="MRDB01000066">
    <property type="protein sequence ID" value="RKL28175.1"/>
    <property type="molecule type" value="Genomic_DNA"/>
</dbReference>
<evidence type="ECO:0000313" key="1">
    <source>
        <dbReference type="EMBL" id="RKL28175.1"/>
    </source>
</evidence>
<evidence type="ECO:0000313" key="2">
    <source>
        <dbReference type="Proteomes" id="UP000283569"/>
    </source>
</evidence>
<dbReference type="Proteomes" id="UP000283569">
    <property type="component" value="Unassembled WGS sequence"/>
</dbReference>
<gene>
    <name evidence="1" type="ORF">BFJ72_g12635</name>
</gene>